<accession>A0AAD5ZBG5</accession>
<gene>
    <name evidence="3" type="ORF">LUZ61_019609</name>
</gene>
<dbReference type="PROSITE" id="PS50878">
    <property type="entry name" value="RT_POL"/>
    <property type="match status" value="1"/>
</dbReference>
<dbReference type="EMBL" id="JAMRDG010000002">
    <property type="protein sequence ID" value="KAJ3690445.1"/>
    <property type="molecule type" value="Genomic_DNA"/>
</dbReference>
<organism evidence="3 4">
    <name type="scientific">Rhynchospora tenuis</name>
    <dbReference type="NCBI Taxonomy" id="198213"/>
    <lineage>
        <taxon>Eukaryota</taxon>
        <taxon>Viridiplantae</taxon>
        <taxon>Streptophyta</taxon>
        <taxon>Embryophyta</taxon>
        <taxon>Tracheophyta</taxon>
        <taxon>Spermatophyta</taxon>
        <taxon>Magnoliopsida</taxon>
        <taxon>Liliopsida</taxon>
        <taxon>Poales</taxon>
        <taxon>Cyperaceae</taxon>
        <taxon>Cyperoideae</taxon>
        <taxon>Rhynchosporeae</taxon>
        <taxon>Rhynchospora</taxon>
    </lineage>
</organism>
<evidence type="ECO:0000259" key="2">
    <source>
        <dbReference type="PROSITE" id="PS50878"/>
    </source>
</evidence>
<dbReference type="PANTHER" id="PTHR33116:SF78">
    <property type="entry name" value="OS12G0587133 PROTEIN"/>
    <property type="match status" value="1"/>
</dbReference>
<evidence type="ECO:0000256" key="1">
    <source>
        <dbReference type="SAM" id="Phobius"/>
    </source>
</evidence>
<keyword evidence="4" id="KW-1185">Reference proteome</keyword>
<evidence type="ECO:0000313" key="4">
    <source>
        <dbReference type="Proteomes" id="UP001210211"/>
    </source>
</evidence>
<dbReference type="Pfam" id="PF00078">
    <property type="entry name" value="RVT_1"/>
    <property type="match status" value="1"/>
</dbReference>
<protein>
    <recommendedName>
        <fullName evidence="2">Reverse transcriptase domain-containing protein</fullName>
    </recommendedName>
</protein>
<evidence type="ECO:0000313" key="3">
    <source>
        <dbReference type="EMBL" id="KAJ3690445.1"/>
    </source>
</evidence>
<dbReference type="InterPro" id="IPR036691">
    <property type="entry name" value="Endo/exonu/phosph_ase_sf"/>
</dbReference>
<name>A0AAD5ZBG5_9POAL</name>
<keyword evidence="1" id="KW-0812">Transmembrane</keyword>
<dbReference type="Gene3D" id="3.60.10.10">
    <property type="entry name" value="Endonuclease/exonuclease/phosphatase"/>
    <property type="match status" value="1"/>
</dbReference>
<keyword evidence="1" id="KW-1133">Transmembrane helix</keyword>
<proteinExistence type="predicted"/>
<feature type="transmembrane region" description="Helical" evidence="1">
    <location>
        <begin position="631"/>
        <end position="655"/>
    </location>
</feature>
<dbReference type="SUPFAM" id="SSF56219">
    <property type="entry name" value="DNase I-like"/>
    <property type="match status" value="1"/>
</dbReference>
<comment type="caution">
    <text evidence="3">The sequence shown here is derived from an EMBL/GenBank/DDBJ whole genome shotgun (WGS) entry which is preliminary data.</text>
</comment>
<sequence>MAAFNEVIADLQLFDVPLQNRRFTWSNKQPSPIFSRLDRCLLSLFWLQEFPCITLQALPTIVSDHCPLLLKCTGFPTQKKSNKIEKYWFSHKDFASISSTIWNPTQQSLDPIHDFTSKLAAFHSELGRWNKEVFKRPNLTLQNAKTLIVLLDAVEERRPLAPLEFLLRIKLREKAFEIANVLELRWHQRARSRWLSSGDQNTRYFHAIASAKRKNKSVSTLIVDGRATENPAQIEQAFSSFYKNLFGTVVNVSPCNLATLYEPNTDLAVLDVPFTECEVHHAVMRLSNNKASGPDGMPNEIFKLYWPHFKHSIMQIFDKLSNDVPLDLEKLNFAHIILIPKFEGAQTVTDFRPISIINLIPKLISKVLALRMQPLLPDLISQSQTGFIKGRLISENFIVARELVNHLNSSSNQAFLFKLDFYKAFDSVDWNFLFSVLLHRGFPSRYVAWIKLLLTTATSAVLLNGVLGETFKHNRGLRQGDPLSPFLFILVADVLAIMLQAAATPLHSTISSKLPFPFFLLQYADDTLLFVTGDARSLSILSLTLTLFQQASGLTVNHHKSSFVPFNATPETLLLVSQLFGFVREELPLTYLGLPLTVGRPDRLCFQPILDRIEAKLTGWTGKLLSRAGRLTLISSVLSAIPSYFMSVFLLPSWLIQHIDRIRKRFLWGYADSGTRKMHLLAWSRVCLPKKVGGLGVTDLSLQNRALLTRWVWKLFKDRHSLWFKLASCLYSPAIGCQSPHLWIKEGSFFWKDLNSVKYIFQVSTKSLVGTGTGISFWFDSWGGQPLVPLVKGFDKPLRPRISLKDALHILPQLLPMPRSFHLSNLAAAAPSLPLLNNSDSIAWKWTACGNFSVSSLYNFLSTAGKVFSPCSFLWKFKVPPSLKLFIFLLVSNKLLTQQQLSRRGIQVQPGCVLCRESCLEDSLHLFFTCPFTLELWNKLQRTFHLPALSASYSIQYSATNLLRQVAINDVLTSAVCTTFWSLWLERNNRIFRNTGRHSDVLLLWIRTESNAYRRFC</sequence>
<dbReference type="Pfam" id="PF13966">
    <property type="entry name" value="zf-RVT"/>
    <property type="match status" value="1"/>
</dbReference>
<dbReference type="Proteomes" id="UP001210211">
    <property type="component" value="Unassembled WGS sequence"/>
</dbReference>
<keyword evidence="1" id="KW-0472">Membrane</keyword>
<feature type="domain" description="Reverse transcriptase" evidence="2">
    <location>
        <begin position="320"/>
        <end position="596"/>
    </location>
</feature>
<dbReference type="InterPro" id="IPR043502">
    <property type="entry name" value="DNA/RNA_pol_sf"/>
</dbReference>
<dbReference type="CDD" id="cd01650">
    <property type="entry name" value="RT_nLTR_like"/>
    <property type="match status" value="1"/>
</dbReference>
<reference evidence="3 4" key="1">
    <citation type="journal article" date="2022" name="Cell">
        <title>Repeat-based holocentromeres influence genome architecture and karyotype evolution.</title>
        <authorList>
            <person name="Hofstatter P.G."/>
            <person name="Thangavel G."/>
            <person name="Lux T."/>
            <person name="Neumann P."/>
            <person name="Vondrak T."/>
            <person name="Novak P."/>
            <person name="Zhang M."/>
            <person name="Costa L."/>
            <person name="Castellani M."/>
            <person name="Scott A."/>
            <person name="Toegelov H."/>
            <person name="Fuchs J."/>
            <person name="Mata-Sucre Y."/>
            <person name="Dias Y."/>
            <person name="Vanzela A.L.L."/>
            <person name="Huettel B."/>
            <person name="Almeida C.C.S."/>
            <person name="Simkova H."/>
            <person name="Souza G."/>
            <person name="Pedrosa-Harand A."/>
            <person name="Macas J."/>
            <person name="Mayer K.F.X."/>
            <person name="Houben A."/>
            <person name="Marques A."/>
        </authorList>
    </citation>
    <scope>NUCLEOTIDE SEQUENCE [LARGE SCALE GENOMIC DNA]</scope>
    <source>
        <strain evidence="3">RhyTen1mFocal</strain>
    </source>
</reference>
<feature type="transmembrane region" description="Helical" evidence="1">
    <location>
        <begin position="446"/>
        <end position="466"/>
    </location>
</feature>
<dbReference type="SUPFAM" id="SSF56672">
    <property type="entry name" value="DNA/RNA polymerases"/>
    <property type="match status" value="1"/>
</dbReference>
<dbReference type="AlphaFoldDB" id="A0AAD5ZBG5"/>
<dbReference type="InterPro" id="IPR000477">
    <property type="entry name" value="RT_dom"/>
</dbReference>
<dbReference type="PANTHER" id="PTHR33116">
    <property type="entry name" value="REVERSE TRANSCRIPTASE ZINC-BINDING DOMAIN-CONTAINING PROTEIN-RELATED-RELATED"/>
    <property type="match status" value="1"/>
</dbReference>
<dbReference type="InterPro" id="IPR026960">
    <property type="entry name" value="RVT-Znf"/>
</dbReference>